<dbReference type="InterPro" id="IPR029063">
    <property type="entry name" value="SAM-dependent_MTases_sf"/>
</dbReference>
<accession>A0ABR4B483</accession>
<keyword evidence="5 12" id="KW-0808">Transferase</keyword>
<dbReference type="Pfam" id="PF22528">
    <property type="entry name" value="PRMT_C"/>
    <property type="match status" value="1"/>
</dbReference>
<evidence type="ECO:0000256" key="6">
    <source>
        <dbReference type="ARBA" id="ARBA00022691"/>
    </source>
</evidence>
<evidence type="ECO:0000256" key="2">
    <source>
        <dbReference type="ARBA" id="ARBA00011925"/>
    </source>
</evidence>
<dbReference type="EMBL" id="JBHFEH010000045">
    <property type="protein sequence ID" value="KAL2050618.1"/>
    <property type="molecule type" value="Genomic_DNA"/>
</dbReference>
<evidence type="ECO:0000256" key="10">
    <source>
        <dbReference type="ARBA" id="ARBA00047384"/>
    </source>
</evidence>
<dbReference type="PANTHER" id="PTHR11006:SF116">
    <property type="entry name" value="PROTEIN METHYLTRANSFERASE"/>
    <property type="match status" value="1"/>
</dbReference>
<evidence type="ECO:0000313" key="15">
    <source>
        <dbReference type="EMBL" id="KAL2050618.1"/>
    </source>
</evidence>
<feature type="coiled-coil region" evidence="13">
    <location>
        <begin position="154"/>
        <end position="212"/>
    </location>
</feature>
<keyword evidence="8" id="KW-0863">Zinc-finger</keyword>
<evidence type="ECO:0000259" key="14">
    <source>
        <dbReference type="PROSITE" id="PS00028"/>
    </source>
</evidence>
<dbReference type="Gene3D" id="2.70.160.11">
    <property type="entry name" value="Hnrnp arginine n-methyltransferase1"/>
    <property type="match status" value="1"/>
</dbReference>
<dbReference type="PROSITE" id="PS00028">
    <property type="entry name" value="ZINC_FINGER_C2H2_1"/>
    <property type="match status" value="1"/>
</dbReference>
<comment type="catalytic activity">
    <reaction evidence="10">
        <text>L-arginyl-[protein] + 2 S-adenosyl-L-methionine = N(omega),N(omega)-dimethyl-L-arginyl-[protein] + 2 S-adenosyl-L-homocysteine + 2 H(+)</text>
        <dbReference type="Rhea" id="RHEA:48096"/>
        <dbReference type="Rhea" id="RHEA-COMP:10532"/>
        <dbReference type="Rhea" id="RHEA-COMP:11991"/>
        <dbReference type="ChEBI" id="CHEBI:15378"/>
        <dbReference type="ChEBI" id="CHEBI:29965"/>
        <dbReference type="ChEBI" id="CHEBI:57856"/>
        <dbReference type="ChEBI" id="CHEBI:59789"/>
        <dbReference type="ChEBI" id="CHEBI:61897"/>
        <dbReference type="EC" id="2.1.1.319"/>
    </reaction>
    <physiologicalReaction direction="left-to-right" evidence="10">
        <dbReference type="Rhea" id="RHEA:48097"/>
    </physiologicalReaction>
</comment>
<keyword evidence="9" id="KW-0862">Zinc</keyword>
<evidence type="ECO:0000256" key="5">
    <source>
        <dbReference type="ARBA" id="ARBA00022679"/>
    </source>
</evidence>
<dbReference type="PROSITE" id="PS51678">
    <property type="entry name" value="SAM_MT_PRMT"/>
    <property type="match status" value="1"/>
</dbReference>
<organism evidence="15 16">
    <name type="scientific">Lepraria finkii</name>
    <dbReference type="NCBI Taxonomy" id="1340010"/>
    <lineage>
        <taxon>Eukaryota</taxon>
        <taxon>Fungi</taxon>
        <taxon>Dikarya</taxon>
        <taxon>Ascomycota</taxon>
        <taxon>Pezizomycotina</taxon>
        <taxon>Lecanoromycetes</taxon>
        <taxon>OSLEUM clade</taxon>
        <taxon>Lecanoromycetidae</taxon>
        <taxon>Lecanorales</taxon>
        <taxon>Lecanorineae</taxon>
        <taxon>Stereocaulaceae</taxon>
        <taxon>Lepraria</taxon>
    </lineage>
</organism>
<name>A0ABR4B483_9LECA</name>
<protein>
    <recommendedName>
        <fullName evidence="2">type I protein arginine methyltransferase</fullName>
        <ecNumber evidence="2">2.1.1.319</ecNumber>
    </recommendedName>
</protein>
<keyword evidence="3" id="KW-0963">Cytoplasm</keyword>
<dbReference type="InterPro" id="IPR049482">
    <property type="entry name" value="ANM3-like_C2H2_Zf"/>
</dbReference>
<gene>
    <name evidence="15" type="ORF">ABVK25_009126</name>
</gene>
<dbReference type="Pfam" id="PF21137">
    <property type="entry name" value="ANM3_C2H2_Zf"/>
    <property type="match status" value="1"/>
</dbReference>
<dbReference type="PANTHER" id="PTHR11006">
    <property type="entry name" value="PROTEIN ARGININE N-METHYLTRANSFERASE"/>
    <property type="match status" value="1"/>
</dbReference>
<keyword evidence="16" id="KW-1185">Reference proteome</keyword>
<reference evidence="15 16" key="1">
    <citation type="submission" date="2024-09" db="EMBL/GenBank/DDBJ databases">
        <title>Rethinking Asexuality: The Enigmatic Case of Functional Sexual Genes in Lepraria (Stereocaulaceae).</title>
        <authorList>
            <person name="Doellman M."/>
            <person name="Sun Y."/>
            <person name="Barcenas-Pena A."/>
            <person name="Lumbsch H.T."/>
            <person name="Grewe F."/>
        </authorList>
    </citation>
    <scope>NUCLEOTIDE SEQUENCE [LARGE SCALE GENOMIC DNA]</scope>
    <source>
        <strain evidence="15 16">Grewe 0041</strain>
    </source>
</reference>
<evidence type="ECO:0000256" key="9">
    <source>
        <dbReference type="ARBA" id="ARBA00022833"/>
    </source>
</evidence>
<evidence type="ECO:0000256" key="8">
    <source>
        <dbReference type="ARBA" id="ARBA00022771"/>
    </source>
</evidence>
<dbReference type="InterPro" id="IPR025799">
    <property type="entry name" value="Arg_MeTrfase"/>
</dbReference>
<evidence type="ECO:0000313" key="16">
    <source>
        <dbReference type="Proteomes" id="UP001590951"/>
    </source>
</evidence>
<evidence type="ECO:0000256" key="4">
    <source>
        <dbReference type="ARBA" id="ARBA00022603"/>
    </source>
</evidence>
<evidence type="ECO:0000256" key="1">
    <source>
        <dbReference type="ARBA" id="ARBA00004514"/>
    </source>
</evidence>
<keyword evidence="4 12" id="KW-0489">Methyltransferase</keyword>
<sequence>MIPDQSAANFDSSEEGDVLDLADDEGWDDLEPDLEPVEMVCLMCDALFDSAQRMLQHCKDNHDLDIVSIRKDLDLDFLGMVKLVNYIRKEAKAGKGKLDVSNKSAFEDDQYLLPMLEDDALLYSLQDAIGDGLDDVDDDVGGVPVKALSGAGNDNNGVDRIAELEQQLQRAQLEHEACKRELEALRQGIGARNGYERALEEITEEHGNNENENAISNLGTGPNKICHTLGNTDSSYFASYSGHEIHETMLKDTVRTESYRDFIYENKHLFEGKTVLDVGCGTGILSMFCARAGAAKVIAVDNSDIINFARENVYRNGMEKTISCLRGKIEEIVLPVKKVDIIVSEWMGYCLLYEAMLDSVLWARDHYLTPDGLMIPSHCTLRIAPMTDAEYIEDHIHHWKNVYGFDMISMYKDIYNDVMIREVQDFAVPAESAPFLRLDLQTTTMDELTFASQAFSCELKVDIEALDGFVIWFDTFFLITPDGQVSAEAKAEDYVREGGESIAFTTGPHGKRTHWQQGVLLIDYRGKQSDPVKKGQVVSGSIGYEKRKDDNRALDIKLHWKLEGNHERNQSWSMR</sequence>
<dbReference type="Gene3D" id="3.40.50.150">
    <property type="entry name" value="Vaccinia Virus protein VP39"/>
    <property type="match status" value="1"/>
</dbReference>
<evidence type="ECO:0000256" key="7">
    <source>
        <dbReference type="ARBA" id="ARBA00022723"/>
    </source>
</evidence>
<evidence type="ECO:0000256" key="13">
    <source>
        <dbReference type="SAM" id="Coils"/>
    </source>
</evidence>
<comment type="caution">
    <text evidence="15">The sequence shown here is derived from an EMBL/GenBank/DDBJ whole genome shotgun (WGS) entry which is preliminary data.</text>
</comment>
<dbReference type="Pfam" id="PF06325">
    <property type="entry name" value="PrmA"/>
    <property type="match status" value="1"/>
</dbReference>
<evidence type="ECO:0000256" key="11">
    <source>
        <dbReference type="ARBA" id="ARBA00049303"/>
    </source>
</evidence>
<dbReference type="EC" id="2.1.1.319" evidence="2"/>
<dbReference type="Proteomes" id="UP001590951">
    <property type="component" value="Unassembled WGS sequence"/>
</dbReference>
<keyword evidence="7" id="KW-0479">Metal-binding</keyword>
<dbReference type="SUPFAM" id="SSF53335">
    <property type="entry name" value="S-adenosyl-L-methionine-dependent methyltransferases"/>
    <property type="match status" value="1"/>
</dbReference>
<dbReference type="InterPro" id="IPR055135">
    <property type="entry name" value="PRMT_dom"/>
</dbReference>
<keyword evidence="13" id="KW-0175">Coiled coil</keyword>
<feature type="domain" description="C2H2-type" evidence="14">
    <location>
        <begin position="41"/>
        <end position="62"/>
    </location>
</feature>
<keyword evidence="6 12" id="KW-0949">S-adenosyl-L-methionine</keyword>
<comment type="catalytic activity">
    <reaction evidence="11">
        <text>L-arginyl-[protein] + S-adenosyl-L-methionine = N(omega)-methyl-L-arginyl-[protein] + S-adenosyl-L-homocysteine + H(+)</text>
        <dbReference type="Rhea" id="RHEA:48100"/>
        <dbReference type="Rhea" id="RHEA-COMP:10532"/>
        <dbReference type="Rhea" id="RHEA-COMP:11990"/>
        <dbReference type="ChEBI" id="CHEBI:15378"/>
        <dbReference type="ChEBI" id="CHEBI:29965"/>
        <dbReference type="ChEBI" id="CHEBI:57856"/>
        <dbReference type="ChEBI" id="CHEBI:59789"/>
        <dbReference type="ChEBI" id="CHEBI:65280"/>
    </reaction>
    <physiologicalReaction direction="left-to-right" evidence="11">
        <dbReference type="Rhea" id="RHEA:48101"/>
    </physiologicalReaction>
</comment>
<dbReference type="SUPFAM" id="SSF57667">
    <property type="entry name" value="beta-beta-alpha zinc fingers"/>
    <property type="match status" value="1"/>
</dbReference>
<dbReference type="InterPro" id="IPR013087">
    <property type="entry name" value="Znf_C2H2_type"/>
</dbReference>
<proteinExistence type="predicted"/>
<comment type="subcellular location">
    <subcellularLocation>
        <location evidence="1">Cytoplasm</location>
        <location evidence="1">Cytosol</location>
    </subcellularLocation>
</comment>
<evidence type="ECO:0000256" key="3">
    <source>
        <dbReference type="ARBA" id="ARBA00022490"/>
    </source>
</evidence>
<dbReference type="InterPro" id="IPR036236">
    <property type="entry name" value="Znf_C2H2_sf"/>
</dbReference>
<evidence type="ECO:0000256" key="12">
    <source>
        <dbReference type="PROSITE-ProRule" id="PRU01015"/>
    </source>
</evidence>
<dbReference type="CDD" id="cd02440">
    <property type="entry name" value="AdoMet_MTases"/>
    <property type="match status" value="1"/>
</dbReference>